<evidence type="ECO:0000313" key="2">
    <source>
        <dbReference type="EMBL" id="NOJ39980.1"/>
    </source>
</evidence>
<dbReference type="Gene3D" id="3.30.920.90">
    <property type="match status" value="1"/>
</dbReference>
<dbReference type="GO" id="GO:0005524">
    <property type="term" value="F:ATP binding"/>
    <property type="evidence" value="ECO:0007669"/>
    <property type="project" value="InterPro"/>
</dbReference>
<comment type="caution">
    <text evidence="2">The sequence shown here is derived from an EMBL/GenBank/DDBJ whole genome shotgun (WGS) entry which is preliminary data.</text>
</comment>
<dbReference type="SMART" id="SM00382">
    <property type="entry name" value="AAA"/>
    <property type="match status" value="1"/>
</dbReference>
<dbReference type="CDD" id="cd00009">
    <property type="entry name" value="AAA"/>
    <property type="match status" value="1"/>
</dbReference>
<dbReference type="SUPFAM" id="SSF52540">
    <property type="entry name" value="P-loop containing nucleoside triphosphate hydrolases"/>
    <property type="match status" value="1"/>
</dbReference>
<proteinExistence type="predicted"/>
<dbReference type="RefSeq" id="WP_171579223.1">
    <property type="nucleotide sequence ID" value="NZ_JAAVLX010000003.1"/>
</dbReference>
<reference evidence="2 3" key="1">
    <citation type="submission" date="2020-03" db="EMBL/GenBank/DDBJ databases">
        <title>Bradyrhizobium diversity isolated from nodules of Indigofera sp.</title>
        <authorList>
            <person name="Klepa M."/>
            <person name="Helene L."/>
            <person name="Hungria M."/>
        </authorList>
    </citation>
    <scope>NUCLEOTIDE SEQUENCE [LARGE SCALE GENOMIC DNA]</scope>
    <source>
        <strain evidence="2 3">WSM 1791</strain>
    </source>
</reference>
<dbReference type="Pfam" id="PF07728">
    <property type="entry name" value="AAA_5"/>
    <property type="match status" value="1"/>
</dbReference>
<dbReference type="EMBL" id="JAAVLX010000003">
    <property type="protein sequence ID" value="NOJ39980.1"/>
    <property type="molecule type" value="Genomic_DNA"/>
</dbReference>
<dbReference type="Proteomes" id="UP000544122">
    <property type="component" value="Unassembled WGS sequence"/>
</dbReference>
<evidence type="ECO:0000259" key="1">
    <source>
        <dbReference type="SMART" id="SM00382"/>
    </source>
</evidence>
<gene>
    <name evidence="2" type="ORF">HCN58_10265</name>
</gene>
<dbReference type="InterPro" id="IPR003593">
    <property type="entry name" value="AAA+_ATPase"/>
</dbReference>
<protein>
    <submittedName>
        <fullName evidence="2">DUF3578 domain-containing protein</fullName>
    </submittedName>
</protein>
<dbReference type="InterPro" id="IPR052934">
    <property type="entry name" value="Methyl-DNA_Rec/Restrict_Enz"/>
</dbReference>
<dbReference type="InterPro" id="IPR027417">
    <property type="entry name" value="P-loop_NTPase"/>
</dbReference>
<accession>A0A7Y4GQ88</accession>
<organism evidence="2 3">
    <name type="scientific">Bradyrhizobium australiense</name>
    <dbReference type="NCBI Taxonomy" id="2721161"/>
    <lineage>
        <taxon>Bacteria</taxon>
        <taxon>Pseudomonadati</taxon>
        <taxon>Pseudomonadota</taxon>
        <taxon>Alphaproteobacteria</taxon>
        <taxon>Hyphomicrobiales</taxon>
        <taxon>Nitrobacteraceae</taxon>
        <taxon>Bradyrhizobium</taxon>
    </lineage>
</organism>
<dbReference type="GO" id="GO:0016887">
    <property type="term" value="F:ATP hydrolysis activity"/>
    <property type="evidence" value="ECO:0007669"/>
    <property type="project" value="InterPro"/>
</dbReference>
<dbReference type="Pfam" id="PF12102">
    <property type="entry name" value="MrcB_N"/>
    <property type="match status" value="1"/>
</dbReference>
<dbReference type="InterPro" id="IPR011704">
    <property type="entry name" value="ATPase_dyneun-rel_AAA"/>
</dbReference>
<dbReference type="AlphaFoldDB" id="A0A7Y4GQ88"/>
<dbReference type="Gene3D" id="3.40.50.300">
    <property type="entry name" value="P-loop containing nucleotide triphosphate hydrolases"/>
    <property type="match status" value="1"/>
</dbReference>
<dbReference type="PANTHER" id="PTHR37291">
    <property type="entry name" value="5-METHYLCYTOSINE-SPECIFIC RESTRICTION ENZYME B"/>
    <property type="match status" value="1"/>
</dbReference>
<dbReference type="InterPro" id="IPR021961">
    <property type="entry name" value="McrB_DNA-bd"/>
</dbReference>
<name>A0A7Y4GQ88_9BRAD</name>
<evidence type="ECO:0000313" key="3">
    <source>
        <dbReference type="Proteomes" id="UP000544122"/>
    </source>
</evidence>
<dbReference type="PANTHER" id="PTHR37291:SF1">
    <property type="entry name" value="TYPE IV METHYL-DIRECTED RESTRICTION ENZYME ECOKMCRB SUBUNIT"/>
    <property type="match status" value="1"/>
</dbReference>
<feature type="domain" description="AAA+ ATPase" evidence="1">
    <location>
        <begin position="510"/>
        <end position="674"/>
    </location>
</feature>
<sequence>MRTKLESLGFKVRGPSELQRIQIQSGDVELLRSSRDRARYADLSSEERAAYERVHAALGRLGRAVQEELGSADYDVRLTSGFHLKSGVRGANPKDLWFGVYRRENAAEFLGNPQLFAIVSGKGVELGFYVSTHPSDFSDAKLKARLRAAAPAIYRQLPDPGSAAAVELERSLGNQWDFRRKSRLEPGRREFDDFSAWLRYFKSPAGAQEGGGGITRWFVGEELDAADLSAVVRGMAHTFRPLISSIRAEPGRQPILERGESATVGRSFASLFGEMVQKLDVARQQPFSQVPDLWNLMEEIQTRLDNLASVAKRPHVTTQWSLGKGIWASVPWIALLHREVTTSTQSGIYVALLVSEDLSIIYATLMQGMTSLANELGRSAAVRTLSERSEGYQAQIGWVTESGLKLGSDIDLKSDKWRVRQYKAGTIANARFDVRDFPSDEQFEHALEVLLKAYDQIVGTQLGSAAQDLTSPPDPAPLPIEEEVYSIHDAMSGLFMSQEEVERILAVWRSKKNIILQGAPGVGKSFVAKRLAFALMGHNAPSRIEAVQFHQAYAYEDFVQGYRPTTAGGFEIRDGVFVRFCQAAIADPSRDYVLIIDEINRGNLSKIFGELMLLIEQDKRDLRWATRLTYARPNDKKFYVPDNLFIIGMMNTADRSLSMVDYALRRRFAFVTLAPQFSSPRFREHLLAMEIPEAVLIRITSRMIELNEAIASDTINLGPGFQIGHSFFVPYDESSYSQEWYERIVETEIRPLLEEYWFDEPKRAADWRERLLKAEP</sequence>
<keyword evidence="3" id="KW-1185">Reference proteome</keyword>